<feature type="compositionally biased region" description="Basic and acidic residues" evidence="1">
    <location>
        <begin position="499"/>
        <end position="516"/>
    </location>
</feature>
<sequence length="650" mass="68042">MTSAAATASLPTRSEIEEWSTSHLSDAATSWRSAAAASEGAFDEHRQNISSPGGTTWEGDAKDAALDRVTKDVAVVGRQGDVLREAAELAENGAHDIKAAKDKAVEAITAAENDGFTVGEDLSVTDTREYDINTIAERNRALAEHAEDIRWAAEQLMQADKLVGDRLQAKSADLEGIRFDDEGDGRDGEPTVQLVDNKVDKPDEDRKDESGDKPAEQASGQIGPFAVPKSVEDAAKKSGLKPDEKPPAPDDGGLGDLLGVGDNPEGKPEDGQAAKPGEEKPGGLPPVLSQVPPPPDKAAIDRQAAKVESARQALAAAQAKLDDAAGQGYMQGAGAGPSRDDTNALSQAVFDARAELTEQTRVLNELNHASAAHGGTTAPVAPLPENADVQGFPEEPPVLERGAGAFAEGMKDTSKTIWDATMPDVGNMYDVATDFDGATPEQKRQAAIDAAGMVPWPGAKILGEGIEHGLDALGAAGRHVDDAPTPHVDVDAPSGGHAPVEHHTPPPDAPAEHHVPSADTSQAAPVDLDLTTEHARALGMDPATGGFRAAESETGLRIEQELGVDLSRAGQGDAHDWVDAGGRTYDAVGNFPSKFFDSQWPNLQVRIVDHLEKAEIVPVDVSQFTAAQREVVREFVQGLGNPNVVIIGGG</sequence>
<proteinExistence type="predicted"/>
<comment type="caution">
    <text evidence="2">The sequence shown here is derived from an EMBL/GenBank/DDBJ whole genome shotgun (WGS) entry which is preliminary data.</text>
</comment>
<dbReference type="Proteomes" id="UP000696413">
    <property type="component" value="Unassembled WGS sequence"/>
</dbReference>
<dbReference type="RefSeq" id="WP_214395169.1">
    <property type="nucleotide sequence ID" value="NZ_JAHBOL010000016.1"/>
</dbReference>
<evidence type="ECO:0000313" key="2">
    <source>
        <dbReference type="EMBL" id="MBU8824552.1"/>
    </source>
</evidence>
<feature type="compositionally biased region" description="Basic and acidic residues" evidence="1">
    <location>
        <begin position="264"/>
        <end position="281"/>
    </location>
</feature>
<feature type="region of interest" description="Disordered" evidence="1">
    <location>
        <begin position="484"/>
        <end position="521"/>
    </location>
</feature>
<feature type="compositionally biased region" description="Basic and acidic residues" evidence="1">
    <location>
        <begin position="230"/>
        <end position="248"/>
    </location>
</feature>
<feature type="region of interest" description="Disordered" evidence="1">
    <location>
        <begin position="178"/>
        <end position="319"/>
    </location>
</feature>
<feature type="region of interest" description="Disordered" evidence="1">
    <location>
        <begin position="372"/>
        <end position="394"/>
    </location>
</feature>
<gene>
    <name evidence="2" type="ORF">KL859_16960</name>
</gene>
<feature type="compositionally biased region" description="Polar residues" evidence="1">
    <location>
        <begin position="1"/>
        <end position="12"/>
    </location>
</feature>
<feature type="compositionally biased region" description="Low complexity" evidence="1">
    <location>
        <begin position="310"/>
        <end position="319"/>
    </location>
</feature>
<feature type="compositionally biased region" description="Basic and acidic residues" evidence="1">
    <location>
        <begin position="178"/>
        <end position="189"/>
    </location>
</feature>
<organism evidence="2 3">
    <name type="scientific">Mycolicibacterium goodii</name>
    <name type="common">Mycobacterium goodii</name>
    <dbReference type="NCBI Taxonomy" id="134601"/>
    <lineage>
        <taxon>Bacteria</taxon>
        <taxon>Bacillati</taxon>
        <taxon>Actinomycetota</taxon>
        <taxon>Actinomycetes</taxon>
        <taxon>Mycobacteriales</taxon>
        <taxon>Mycobacteriaceae</taxon>
        <taxon>Mycolicibacterium</taxon>
    </lineage>
</organism>
<reference evidence="2 3" key="1">
    <citation type="submission" date="2021-05" db="EMBL/GenBank/DDBJ databases">
        <title>Draft Genome Sequences of Clinical Respiratory Isolates of Mycobacterium goodii Recovered in Ireland.</title>
        <authorList>
            <person name="Flanagan P.R."/>
            <person name="Mok S."/>
            <person name="Roycroft E."/>
            <person name="Rogers T.R."/>
            <person name="Fitzgibbon M."/>
        </authorList>
    </citation>
    <scope>NUCLEOTIDE SEQUENCE [LARGE SCALE GENOMIC DNA]</scope>
    <source>
        <strain evidence="2 3">14IE55</strain>
    </source>
</reference>
<accession>A0ABS6HPC6</accession>
<dbReference type="CDD" id="cd20726">
    <property type="entry name" value="CDI_toxin_BpE479_tRNase-like"/>
    <property type="match status" value="1"/>
</dbReference>
<dbReference type="EMBL" id="JAHBOM010000011">
    <property type="protein sequence ID" value="MBU8824552.1"/>
    <property type="molecule type" value="Genomic_DNA"/>
</dbReference>
<keyword evidence="3" id="KW-1185">Reference proteome</keyword>
<name>A0ABS6HPC6_MYCGD</name>
<protein>
    <submittedName>
        <fullName evidence="2">Uncharacterized protein</fullName>
    </submittedName>
</protein>
<feature type="compositionally biased region" description="Basic and acidic residues" evidence="1">
    <location>
        <begin position="197"/>
        <end position="215"/>
    </location>
</feature>
<evidence type="ECO:0000313" key="3">
    <source>
        <dbReference type="Proteomes" id="UP000696413"/>
    </source>
</evidence>
<evidence type="ECO:0000256" key="1">
    <source>
        <dbReference type="SAM" id="MobiDB-lite"/>
    </source>
</evidence>
<feature type="compositionally biased region" description="Basic and acidic residues" evidence="1">
    <location>
        <begin position="298"/>
        <end position="309"/>
    </location>
</feature>
<feature type="region of interest" description="Disordered" evidence="1">
    <location>
        <begin position="1"/>
        <end position="60"/>
    </location>
</feature>
<feature type="compositionally biased region" description="Low complexity" evidence="1">
    <location>
        <begin position="25"/>
        <end position="38"/>
    </location>
</feature>